<sequence length="176" mass="20038">MTKNSRLKAPSLSSRIEFDRCVDDLARTTVALRKLEARRDEKIQAVRAEWEPGVREAGARVEALTLLVEKYAEEHRDELLPGKAKSAETALAFFGFRLGQPTLKLLNRSWTWEKVVEVLDARHLLTFIRMRREPDKDALKQQLDAEQLAAVGCRVDQAETFFVEPKEQSSTEAKAS</sequence>
<dbReference type="SUPFAM" id="SSF161266">
    <property type="entry name" value="Gam-like"/>
    <property type="match status" value="1"/>
</dbReference>
<dbReference type="InterPro" id="IPR009951">
    <property type="entry name" value="Host-nuc_inhib_Gam"/>
</dbReference>
<organism evidence="1 2">
    <name type="scientific">Horticoccus luteus</name>
    <dbReference type="NCBI Taxonomy" id="2862869"/>
    <lineage>
        <taxon>Bacteria</taxon>
        <taxon>Pseudomonadati</taxon>
        <taxon>Verrucomicrobiota</taxon>
        <taxon>Opitutia</taxon>
        <taxon>Opitutales</taxon>
        <taxon>Opitutaceae</taxon>
        <taxon>Horticoccus</taxon>
    </lineage>
</organism>
<keyword evidence="2" id="KW-1185">Reference proteome</keyword>
<dbReference type="AlphaFoldDB" id="A0A8F9TY37"/>
<reference evidence="1" key="1">
    <citation type="submission" date="2021-08" db="EMBL/GenBank/DDBJ databases">
        <title>Genome of a novel bacterium of the phylum Verrucomicrobia, Oleiharenicola sp. KSB-15.</title>
        <authorList>
            <person name="Chung J.-H."/>
            <person name="Ahn J.-H."/>
            <person name="Yoon Y."/>
            <person name="Kim D.-Y."/>
            <person name="An S.-H."/>
            <person name="Park I."/>
            <person name="Yeon J."/>
        </authorList>
    </citation>
    <scope>NUCLEOTIDE SEQUENCE</scope>
    <source>
        <strain evidence="1">KSB-15</strain>
    </source>
</reference>
<dbReference type="Pfam" id="PF07352">
    <property type="entry name" value="Phage_Mu_Gam"/>
    <property type="match status" value="1"/>
</dbReference>
<protein>
    <submittedName>
        <fullName evidence="1">Host-nuclease inhibitor Gam family protein</fullName>
    </submittedName>
</protein>
<accession>A0A8F9TY37</accession>
<dbReference type="GO" id="GO:0003690">
    <property type="term" value="F:double-stranded DNA binding"/>
    <property type="evidence" value="ECO:0007669"/>
    <property type="project" value="InterPro"/>
</dbReference>
<dbReference type="KEGG" id="ole:K0B96_06480"/>
<evidence type="ECO:0000313" key="1">
    <source>
        <dbReference type="EMBL" id="QYM80255.1"/>
    </source>
</evidence>
<name>A0A8F9TY37_9BACT</name>
<gene>
    <name evidence="1" type="ORF">K0B96_06480</name>
</gene>
<dbReference type="Proteomes" id="UP000825051">
    <property type="component" value="Chromosome"/>
</dbReference>
<evidence type="ECO:0000313" key="2">
    <source>
        <dbReference type="Proteomes" id="UP000825051"/>
    </source>
</evidence>
<dbReference type="GO" id="GO:0042262">
    <property type="term" value="P:DNA protection"/>
    <property type="evidence" value="ECO:0007669"/>
    <property type="project" value="InterPro"/>
</dbReference>
<proteinExistence type="predicted"/>
<dbReference type="Gene3D" id="1.20.5.170">
    <property type="match status" value="1"/>
</dbReference>
<dbReference type="RefSeq" id="WP_220165176.1">
    <property type="nucleotide sequence ID" value="NZ_CP080507.1"/>
</dbReference>
<dbReference type="EMBL" id="CP080507">
    <property type="protein sequence ID" value="QYM80255.1"/>
    <property type="molecule type" value="Genomic_DNA"/>
</dbReference>